<evidence type="ECO:0000313" key="3">
    <source>
        <dbReference type="Proteomes" id="UP000813420"/>
    </source>
</evidence>
<dbReference type="InterPro" id="IPR036515">
    <property type="entry name" value="Transposase_17_sf"/>
</dbReference>
<dbReference type="GO" id="GO:0006313">
    <property type="term" value="P:DNA transposition"/>
    <property type="evidence" value="ECO:0007669"/>
    <property type="project" value="InterPro"/>
</dbReference>
<sequence>MWIRRDSVAREARKESSTKIYHIVNRGIERRSIFAEKRERTRMINIIRENCKKYQVNFYAYCIMPNHFHMLVQADLKTLALFIAVISARYALYYNYKHRRSGYVFQNRYRSQCVENEAYFWNCLRYIHLNPVKAKLSDDLVSYHHGSMREYFTILEEDEQILCPEAFGKIKERFGNGRNFLEFHEQTCQELFIDTREEEFEQKVEIAEQILNACAAAEGISLIEALDYAEVRKRYEAEVKQALNISWSNVENIRDTVRNRLV</sequence>
<gene>
    <name evidence="2" type="ORF">K8V39_02500</name>
</gene>
<dbReference type="RefSeq" id="WP_277271635.1">
    <property type="nucleotide sequence ID" value="NZ_DYXE01000025.1"/>
</dbReference>
<dbReference type="Pfam" id="PF01797">
    <property type="entry name" value="Y1_Tnp"/>
    <property type="match status" value="1"/>
</dbReference>
<reference evidence="2" key="1">
    <citation type="journal article" date="2021" name="PeerJ">
        <title>Extensive microbial diversity within the chicken gut microbiome revealed by metagenomics and culture.</title>
        <authorList>
            <person name="Gilroy R."/>
            <person name="Ravi A."/>
            <person name="Getino M."/>
            <person name="Pursley I."/>
            <person name="Horton D.L."/>
            <person name="Alikhan N.F."/>
            <person name="Baker D."/>
            <person name="Gharbi K."/>
            <person name="Hall N."/>
            <person name="Watson M."/>
            <person name="Adriaenssens E.M."/>
            <person name="Foster-Nyarko E."/>
            <person name="Jarju S."/>
            <person name="Secka A."/>
            <person name="Antonio M."/>
            <person name="Oren A."/>
            <person name="Chaudhuri R.R."/>
            <person name="La Ragione R."/>
            <person name="Hildebrand F."/>
            <person name="Pallen M.J."/>
        </authorList>
    </citation>
    <scope>NUCLEOTIDE SEQUENCE</scope>
    <source>
        <strain evidence="2">USAMLcec4-12693</strain>
    </source>
</reference>
<feature type="domain" description="Transposase IS200-like" evidence="1">
    <location>
        <begin position="16"/>
        <end position="130"/>
    </location>
</feature>
<dbReference type="PANTHER" id="PTHR34322">
    <property type="entry name" value="TRANSPOSASE, Y1_TNP DOMAIN-CONTAINING"/>
    <property type="match status" value="1"/>
</dbReference>
<accession>A0A9D2VWZ0</accession>
<dbReference type="InterPro" id="IPR002686">
    <property type="entry name" value="Transposase_17"/>
</dbReference>
<dbReference type="EMBL" id="DYXE01000025">
    <property type="protein sequence ID" value="HJH49116.1"/>
    <property type="molecule type" value="Genomic_DNA"/>
</dbReference>
<dbReference type="Proteomes" id="UP000813420">
    <property type="component" value="Unassembled WGS sequence"/>
</dbReference>
<dbReference type="AlphaFoldDB" id="A0A9D2VWZ0"/>
<dbReference type="SMART" id="SM01321">
    <property type="entry name" value="Y1_Tnp"/>
    <property type="match status" value="1"/>
</dbReference>
<evidence type="ECO:0000259" key="1">
    <source>
        <dbReference type="SMART" id="SM01321"/>
    </source>
</evidence>
<dbReference type="Gene3D" id="3.30.70.1290">
    <property type="entry name" value="Transposase IS200-like"/>
    <property type="match status" value="1"/>
</dbReference>
<protein>
    <submittedName>
        <fullName evidence="2">Transposase</fullName>
    </submittedName>
</protein>
<name>A0A9D2VWZ0_9FIRM</name>
<dbReference type="SUPFAM" id="SSF143422">
    <property type="entry name" value="Transposase IS200-like"/>
    <property type="match status" value="1"/>
</dbReference>
<dbReference type="GO" id="GO:0003677">
    <property type="term" value="F:DNA binding"/>
    <property type="evidence" value="ECO:0007669"/>
    <property type="project" value="InterPro"/>
</dbReference>
<organism evidence="2 3">
    <name type="scientific">Merdimonas faecis</name>
    <dbReference type="NCBI Taxonomy" id="1653435"/>
    <lineage>
        <taxon>Bacteria</taxon>
        <taxon>Bacillati</taxon>
        <taxon>Bacillota</taxon>
        <taxon>Clostridia</taxon>
        <taxon>Lachnospirales</taxon>
        <taxon>Lachnospiraceae</taxon>
        <taxon>Merdimonas</taxon>
    </lineage>
</organism>
<comment type="caution">
    <text evidence="2">The sequence shown here is derived from an EMBL/GenBank/DDBJ whole genome shotgun (WGS) entry which is preliminary data.</text>
</comment>
<evidence type="ECO:0000313" key="2">
    <source>
        <dbReference type="EMBL" id="HJH49116.1"/>
    </source>
</evidence>
<reference evidence="2" key="2">
    <citation type="submission" date="2021-09" db="EMBL/GenBank/DDBJ databases">
        <authorList>
            <person name="Gilroy R."/>
        </authorList>
    </citation>
    <scope>NUCLEOTIDE SEQUENCE</scope>
    <source>
        <strain evidence="2">USAMLcec4-12693</strain>
    </source>
</reference>
<dbReference type="PANTHER" id="PTHR34322:SF2">
    <property type="entry name" value="TRANSPOSASE IS200-LIKE DOMAIN-CONTAINING PROTEIN"/>
    <property type="match status" value="1"/>
</dbReference>
<dbReference type="GO" id="GO:0004803">
    <property type="term" value="F:transposase activity"/>
    <property type="evidence" value="ECO:0007669"/>
    <property type="project" value="InterPro"/>
</dbReference>
<proteinExistence type="predicted"/>